<name>A0A135TJG4_9PEZI</name>
<dbReference type="STRING" id="1209931.A0A135TJG4"/>
<comment type="caution">
    <text evidence="1">The sequence shown here is derived from an EMBL/GenBank/DDBJ whole genome shotgun (WGS) entry which is preliminary data.</text>
</comment>
<evidence type="ECO:0000313" key="1">
    <source>
        <dbReference type="EMBL" id="KXH48209.1"/>
    </source>
</evidence>
<sequence length="111" mass="12806">MLTYPSGLQWDVFYGPRYNLVSQFCKQQLQDEANPLSWKVDINGDELSQIQDRSPPVTPSTYKEYEVQLSWTPQESFVTGSCSRSCAKTYQDTAQSYCKRAEPHRVYTVHA</sequence>
<reference evidence="1 2" key="1">
    <citation type="submission" date="2014-02" db="EMBL/GenBank/DDBJ databases">
        <title>The genome sequence of Colletotrichum salicis CBS 607.94.</title>
        <authorList>
            <person name="Baroncelli R."/>
            <person name="Thon M.R."/>
        </authorList>
    </citation>
    <scope>NUCLEOTIDE SEQUENCE [LARGE SCALE GENOMIC DNA]</scope>
    <source>
        <strain evidence="1 2">CBS 607.94</strain>
    </source>
</reference>
<gene>
    <name evidence="1" type="ORF">CSAL01_07592</name>
</gene>
<dbReference type="AlphaFoldDB" id="A0A135TJG4"/>
<protein>
    <submittedName>
        <fullName evidence="1">Uncharacterized protein</fullName>
    </submittedName>
</protein>
<dbReference type="EMBL" id="JFFI01001955">
    <property type="protein sequence ID" value="KXH48209.1"/>
    <property type="molecule type" value="Genomic_DNA"/>
</dbReference>
<organism evidence="1 2">
    <name type="scientific">Colletotrichum salicis</name>
    <dbReference type="NCBI Taxonomy" id="1209931"/>
    <lineage>
        <taxon>Eukaryota</taxon>
        <taxon>Fungi</taxon>
        <taxon>Dikarya</taxon>
        <taxon>Ascomycota</taxon>
        <taxon>Pezizomycotina</taxon>
        <taxon>Sordariomycetes</taxon>
        <taxon>Hypocreomycetidae</taxon>
        <taxon>Glomerellales</taxon>
        <taxon>Glomerellaceae</taxon>
        <taxon>Colletotrichum</taxon>
        <taxon>Colletotrichum acutatum species complex</taxon>
    </lineage>
</organism>
<evidence type="ECO:0000313" key="2">
    <source>
        <dbReference type="Proteomes" id="UP000070121"/>
    </source>
</evidence>
<keyword evidence="2" id="KW-1185">Reference proteome</keyword>
<accession>A0A135TJG4</accession>
<proteinExistence type="predicted"/>
<dbReference type="OrthoDB" id="4850688at2759"/>
<dbReference type="Proteomes" id="UP000070121">
    <property type="component" value="Unassembled WGS sequence"/>
</dbReference>